<dbReference type="NCBIfam" id="TIGR00229">
    <property type="entry name" value="sensory_box"/>
    <property type="match status" value="1"/>
</dbReference>
<evidence type="ECO:0000256" key="3">
    <source>
        <dbReference type="PROSITE-ProRule" id="PRU00169"/>
    </source>
</evidence>
<feature type="modified residue" description="4-aspartylphosphate" evidence="3">
    <location>
        <position position="52"/>
    </location>
</feature>
<dbReference type="RefSeq" id="WP_258822127.1">
    <property type="nucleotide sequence ID" value="NZ_JANUHB010000002.1"/>
</dbReference>
<feature type="domain" description="Response regulatory" evidence="4">
    <location>
        <begin position="3"/>
        <end position="120"/>
    </location>
</feature>
<feature type="domain" description="EAL" evidence="7">
    <location>
        <begin position="632"/>
        <end position="886"/>
    </location>
</feature>
<dbReference type="CDD" id="cd01949">
    <property type="entry name" value="GGDEF"/>
    <property type="match status" value="1"/>
</dbReference>
<evidence type="ECO:0000259" key="7">
    <source>
        <dbReference type="PROSITE" id="PS50883"/>
    </source>
</evidence>
<dbReference type="Pfam" id="PF13426">
    <property type="entry name" value="PAS_9"/>
    <property type="match status" value="1"/>
</dbReference>
<keyword evidence="10" id="KW-1185">Reference proteome</keyword>
<dbReference type="Gene3D" id="3.30.450.20">
    <property type="entry name" value="PAS domain"/>
    <property type="match status" value="1"/>
</dbReference>
<accession>A0ABT2DAQ5</accession>
<dbReference type="SMART" id="SM00448">
    <property type="entry name" value="REC"/>
    <property type="match status" value="1"/>
</dbReference>
<dbReference type="Pfam" id="PF00563">
    <property type="entry name" value="EAL"/>
    <property type="match status" value="1"/>
</dbReference>
<feature type="domain" description="PAC" evidence="6">
    <location>
        <begin position="406"/>
        <end position="458"/>
    </location>
</feature>
<dbReference type="SMART" id="SM00065">
    <property type="entry name" value="GAF"/>
    <property type="match status" value="1"/>
</dbReference>
<evidence type="ECO:0000313" key="9">
    <source>
        <dbReference type="EMBL" id="MCS0808357.1"/>
    </source>
</evidence>
<dbReference type="InterPro" id="IPR000014">
    <property type="entry name" value="PAS"/>
</dbReference>
<dbReference type="PANTHER" id="PTHR44757">
    <property type="entry name" value="DIGUANYLATE CYCLASE DGCP"/>
    <property type="match status" value="1"/>
</dbReference>
<dbReference type="InterPro" id="IPR011006">
    <property type="entry name" value="CheY-like_superfamily"/>
</dbReference>
<feature type="domain" description="PAS" evidence="5">
    <location>
        <begin position="338"/>
        <end position="379"/>
    </location>
</feature>
<dbReference type="SMART" id="SM00086">
    <property type="entry name" value="PAC"/>
    <property type="match status" value="1"/>
</dbReference>
<dbReference type="Gene3D" id="3.20.20.450">
    <property type="entry name" value="EAL domain"/>
    <property type="match status" value="1"/>
</dbReference>
<dbReference type="Pfam" id="PF00072">
    <property type="entry name" value="Response_reg"/>
    <property type="match status" value="1"/>
</dbReference>
<dbReference type="SMART" id="SM00267">
    <property type="entry name" value="GGDEF"/>
    <property type="match status" value="1"/>
</dbReference>
<dbReference type="SUPFAM" id="SSF55785">
    <property type="entry name" value="PYP-like sensor domain (PAS domain)"/>
    <property type="match status" value="1"/>
</dbReference>
<dbReference type="InterPro" id="IPR003018">
    <property type="entry name" value="GAF"/>
</dbReference>
<sequence length="893" mass="96303">MATVLVVDDRPGNREYLVALLGFAGHRTLQAADGAQALACVRAQRPDLVITDILMPGMDGHAFVQRLRADPLVAGTRVIFYSAVYTEEETAQIASSCGVTTVLSKPAEPQAIFDAIDAELGLGDAASEPALAAPPARHDPVQPQHPLEQRLAALEALCLRMARERRAETLAETFVDALATLLDADELALCLLDADGTQVRHLHAHGIAAELLQDVAADPGRLPGALAHADTPLREPGGVAVLPPGRVHRGPFLGLPVHDARRRHGWVYATRRAGAAPFCEEDEIIAVMVAAHLAVAYDNLNLYQLVQGQVLQLQREADARERADAALRESEHRLVLARQVFDSTAESIMMTTADASIVAANPAFERITGYSEAEVLGHNPRLLRSGRHDHEFYREMWQALSEQGQWRGEIWNRRKNGEIYPELISISAVRGASGSINAYVSVSSDLSALKAAHHQVDYLANHDTLTGLANRALLFERMEPALASARRDGGQLALMMFNLDRLQRINDSLGQAAGDVALREVGRRTAALAGEDNIAARLGSDDFVLMLARCAGTEDAITCARKLLDTIARPIRVDNHDVVLTASIGIGMYPRDGETAGDLLKAADAALTNMKASGSNDFRFFQRDMNAQALQLLALESRLRCALERGELALHYQPVVSSEQGHIVGMEALLRWHSPELGLVPPCDFIPLAEETGLIVPVGNWVIREACRQNKAWQDAGLAPVRVAVNVSAHQVRSGKLPSVVRAALAETGLAPSWLEVELTETVMMGDSGAAEAQLAELRAIGVTVALDDFGTGYSSLGYLSRFSLDKLKIDQSFVRDITGCARSAAIAQATVALARGLSLAVVAEGVETGAQRDYLRAIGCHALQGYLYSRPVPPEQMAQLLRQAKLPHNGAG</sequence>
<proteinExistence type="predicted"/>
<dbReference type="InterPro" id="IPR052155">
    <property type="entry name" value="Biofilm_reg_signaling"/>
</dbReference>
<reference evidence="9 10" key="1">
    <citation type="submission" date="2022-08" db="EMBL/GenBank/DDBJ databases">
        <title>Reclassification of Massilia species as members of the genera Telluria, Duganella, Pseudoduganella, Mokoshia gen. nov. and Zemynaea gen. nov. using orthogonal and non-orthogonal genome-based approaches.</title>
        <authorList>
            <person name="Bowman J.P."/>
        </authorList>
    </citation>
    <scope>NUCLEOTIDE SEQUENCE [LARGE SCALE GENOMIC DNA]</scope>
    <source>
        <strain evidence="9 10">JCM 31605</strain>
    </source>
</reference>
<protein>
    <submittedName>
        <fullName evidence="9">EAL domain-containing protein</fullName>
    </submittedName>
</protein>
<dbReference type="Gene3D" id="3.40.50.2300">
    <property type="match status" value="1"/>
</dbReference>
<keyword evidence="1" id="KW-0808">Transferase</keyword>
<evidence type="ECO:0000256" key="1">
    <source>
        <dbReference type="ARBA" id="ARBA00022679"/>
    </source>
</evidence>
<evidence type="ECO:0000259" key="5">
    <source>
        <dbReference type="PROSITE" id="PS50112"/>
    </source>
</evidence>
<dbReference type="InterPro" id="IPR035965">
    <property type="entry name" value="PAS-like_dom_sf"/>
</dbReference>
<dbReference type="NCBIfam" id="TIGR00254">
    <property type="entry name" value="GGDEF"/>
    <property type="match status" value="1"/>
</dbReference>
<organism evidence="9 10">
    <name type="scientific">Massilia agilis</name>
    <dbReference type="NCBI Taxonomy" id="1811226"/>
    <lineage>
        <taxon>Bacteria</taxon>
        <taxon>Pseudomonadati</taxon>
        <taxon>Pseudomonadota</taxon>
        <taxon>Betaproteobacteria</taxon>
        <taxon>Burkholderiales</taxon>
        <taxon>Oxalobacteraceae</taxon>
        <taxon>Telluria group</taxon>
        <taxon>Massilia</taxon>
    </lineage>
</organism>
<dbReference type="Gene3D" id="3.30.70.270">
    <property type="match status" value="1"/>
</dbReference>
<dbReference type="PROSITE" id="PS50112">
    <property type="entry name" value="PAS"/>
    <property type="match status" value="1"/>
</dbReference>
<dbReference type="Pfam" id="PF00990">
    <property type="entry name" value="GGDEF"/>
    <property type="match status" value="1"/>
</dbReference>
<dbReference type="CDD" id="cd00130">
    <property type="entry name" value="PAS"/>
    <property type="match status" value="1"/>
</dbReference>
<dbReference type="InterPro" id="IPR000700">
    <property type="entry name" value="PAS-assoc_C"/>
</dbReference>
<dbReference type="InterPro" id="IPR000160">
    <property type="entry name" value="GGDEF_dom"/>
</dbReference>
<dbReference type="CDD" id="cd17546">
    <property type="entry name" value="REC_hyHK_CKI1_RcsC-like"/>
    <property type="match status" value="1"/>
</dbReference>
<feature type="domain" description="GGDEF" evidence="8">
    <location>
        <begin position="490"/>
        <end position="623"/>
    </location>
</feature>
<dbReference type="InterPro" id="IPR001789">
    <property type="entry name" value="Sig_transdc_resp-reg_receiver"/>
</dbReference>
<dbReference type="InterPro" id="IPR035919">
    <property type="entry name" value="EAL_sf"/>
</dbReference>
<dbReference type="CDD" id="cd01948">
    <property type="entry name" value="EAL"/>
    <property type="match status" value="1"/>
</dbReference>
<dbReference type="PANTHER" id="PTHR44757:SF2">
    <property type="entry name" value="BIOFILM ARCHITECTURE MAINTENANCE PROTEIN MBAA"/>
    <property type="match status" value="1"/>
</dbReference>
<dbReference type="Proteomes" id="UP001206126">
    <property type="component" value="Unassembled WGS sequence"/>
</dbReference>
<dbReference type="SUPFAM" id="SSF55073">
    <property type="entry name" value="Nucleotide cyclase"/>
    <property type="match status" value="1"/>
</dbReference>
<gene>
    <name evidence="9" type="ORF">NX774_10550</name>
</gene>
<comment type="caution">
    <text evidence="9">The sequence shown here is derived from an EMBL/GenBank/DDBJ whole genome shotgun (WGS) entry which is preliminary data.</text>
</comment>
<dbReference type="SUPFAM" id="SSF141868">
    <property type="entry name" value="EAL domain-like"/>
    <property type="match status" value="1"/>
</dbReference>
<evidence type="ECO:0000259" key="4">
    <source>
        <dbReference type="PROSITE" id="PS50110"/>
    </source>
</evidence>
<dbReference type="SUPFAM" id="SSF52172">
    <property type="entry name" value="CheY-like"/>
    <property type="match status" value="1"/>
</dbReference>
<dbReference type="PROSITE" id="PS50887">
    <property type="entry name" value="GGDEF"/>
    <property type="match status" value="1"/>
</dbReference>
<evidence type="ECO:0000313" key="10">
    <source>
        <dbReference type="Proteomes" id="UP001206126"/>
    </source>
</evidence>
<dbReference type="Gene3D" id="3.30.450.40">
    <property type="match status" value="1"/>
</dbReference>
<dbReference type="InterPro" id="IPR001633">
    <property type="entry name" value="EAL_dom"/>
</dbReference>
<name>A0ABT2DAQ5_9BURK</name>
<dbReference type="SMART" id="SM00052">
    <property type="entry name" value="EAL"/>
    <property type="match status" value="1"/>
</dbReference>
<dbReference type="InterPro" id="IPR029016">
    <property type="entry name" value="GAF-like_dom_sf"/>
</dbReference>
<dbReference type="PROSITE" id="PS50113">
    <property type="entry name" value="PAC"/>
    <property type="match status" value="1"/>
</dbReference>
<keyword evidence="3" id="KW-0597">Phosphoprotein</keyword>
<evidence type="ECO:0000259" key="8">
    <source>
        <dbReference type="PROSITE" id="PS50887"/>
    </source>
</evidence>
<evidence type="ECO:0000259" key="6">
    <source>
        <dbReference type="PROSITE" id="PS50113"/>
    </source>
</evidence>
<dbReference type="PROSITE" id="PS50110">
    <property type="entry name" value="RESPONSE_REGULATORY"/>
    <property type="match status" value="1"/>
</dbReference>
<keyword evidence="2" id="KW-0418">Kinase</keyword>
<dbReference type="SUPFAM" id="SSF55781">
    <property type="entry name" value="GAF domain-like"/>
    <property type="match status" value="1"/>
</dbReference>
<dbReference type="InterPro" id="IPR001610">
    <property type="entry name" value="PAC"/>
</dbReference>
<dbReference type="EMBL" id="JANUHB010000002">
    <property type="protein sequence ID" value="MCS0808357.1"/>
    <property type="molecule type" value="Genomic_DNA"/>
</dbReference>
<dbReference type="SMART" id="SM00091">
    <property type="entry name" value="PAS"/>
    <property type="match status" value="1"/>
</dbReference>
<evidence type="ECO:0000256" key="2">
    <source>
        <dbReference type="ARBA" id="ARBA00022777"/>
    </source>
</evidence>
<dbReference type="InterPro" id="IPR029787">
    <property type="entry name" value="Nucleotide_cyclase"/>
</dbReference>
<dbReference type="PROSITE" id="PS50883">
    <property type="entry name" value="EAL"/>
    <property type="match status" value="1"/>
</dbReference>
<dbReference type="InterPro" id="IPR043128">
    <property type="entry name" value="Rev_trsase/Diguanyl_cyclase"/>
</dbReference>